<evidence type="ECO:0000313" key="2">
    <source>
        <dbReference type="Proteomes" id="UP000499080"/>
    </source>
</evidence>
<dbReference type="AlphaFoldDB" id="A0A4Y2FQ84"/>
<organism evidence="1 2">
    <name type="scientific">Araneus ventricosus</name>
    <name type="common">Orbweaver spider</name>
    <name type="synonym">Epeira ventricosa</name>
    <dbReference type="NCBI Taxonomy" id="182803"/>
    <lineage>
        <taxon>Eukaryota</taxon>
        <taxon>Metazoa</taxon>
        <taxon>Ecdysozoa</taxon>
        <taxon>Arthropoda</taxon>
        <taxon>Chelicerata</taxon>
        <taxon>Arachnida</taxon>
        <taxon>Araneae</taxon>
        <taxon>Araneomorphae</taxon>
        <taxon>Entelegynae</taxon>
        <taxon>Araneoidea</taxon>
        <taxon>Araneidae</taxon>
        <taxon>Araneus</taxon>
    </lineage>
</organism>
<comment type="caution">
    <text evidence="1">The sequence shown here is derived from an EMBL/GenBank/DDBJ whole genome shotgun (WGS) entry which is preliminary data.</text>
</comment>
<proteinExistence type="predicted"/>
<keyword evidence="2" id="KW-1185">Reference proteome</keyword>
<sequence length="154" mass="17922">MNNAPFHYLCLMKVECEKARHPLCAKLSSHVQRILILKAVCILLMEDTCYTYVYVLTFSSICDNYVAYVRIKYKSTALVIFDGYPENETVRGTKCAERAKRSRKQMSFEVMFDETMVPPVSPRKIPSQFEEQGSTYLHPDEQILLSKHDIQRSR</sequence>
<accession>A0A4Y2FQ84</accession>
<evidence type="ECO:0000313" key="1">
    <source>
        <dbReference type="EMBL" id="GBM43197.1"/>
    </source>
</evidence>
<gene>
    <name evidence="1" type="ORF">AVEN_50114_1</name>
</gene>
<dbReference type="OrthoDB" id="6106269at2759"/>
<protein>
    <submittedName>
        <fullName evidence="1">Uncharacterized protein</fullName>
    </submittedName>
</protein>
<name>A0A4Y2FQ84_ARAVE</name>
<dbReference type="EMBL" id="BGPR01001021">
    <property type="protein sequence ID" value="GBM43197.1"/>
    <property type="molecule type" value="Genomic_DNA"/>
</dbReference>
<reference evidence="1 2" key="1">
    <citation type="journal article" date="2019" name="Sci. Rep.">
        <title>Orb-weaving spider Araneus ventricosus genome elucidates the spidroin gene catalogue.</title>
        <authorList>
            <person name="Kono N."/>
            <person name="Nakamura H."/>
            <person name="Ohtoshi R."/>
            <person name="Moran D.A.P."/>
            <person name="Shinohara A."/>
            <person name="Yoshida Y."/>
            <person name="Fujiwara M."/>
            <person name="Mori M."/>
            <person name="Tomita M."/>
            <person name="Arakawa K."/>
        </authorList>
    </citation>
    <scope>NUCLEOTIDE SEQUENCE [LARGE SCALE GENOMIC DNA]</scope>
</reference>
<dbReference type="Proteomes" id="UP000499080">
    <property type="component" value="Unassembled WGS sequence"/>
</dbReference>